<evidence type="ECO:0000313" key="2">
    <source>
        <dbReference type="EMBL" id="EFG46512.1"/>
    </source>
</evidence>
<dbReference type="InterPro" id="IPR032479">
    <property type="entry name" value="DUF5058"/>
</dbReference>
<protein>
    <recommendedName>
        <fullName evidence="4">DUF5058 domain-containing protein</fullName>
    </recommendedName>
</protein>
<gene>
    <name evidence="2" type="ORF">HMPREF0183_2234</name>
</gene>
<feature type="transmembrane region" description="Helical" evidence="1">
    <location>
        <begin position="139"/>
        <end position="164"/>
    </location>
</feature>
<dbReference type="EMBL" id="ADNU01000074">
    <property type="protein sequence ID" value="EFG46512.1"/>
    <property type="molecule type" value="Genomic_DNA"/>
</dbReference>
<accession>D4YQM4</accession>
<dbReference type="Proteomes" id="UP000005714">
    <property type="component" value="Unassembled WGS sequence"/>
</dbReference>
<sequence length="257" mass="26625">MHHKTNYELLASSSSQNAGPSVTEIANNPILWVLACSVLLVIVLQSAIYMRAVRQNAEAADMTQAEVSKAFRAGSVAAIGPSLAVVLVAIALLPLFGTPPVLVRIGLIGSAATEVASASVAAGTTGAELGGEGYDANTFVIALAAMSISGAGWMIATLILTPIFQKSEAKMQRVNPALMTIVPSAALLAAFASLAVTEVPKSNVHFVTVITSAAVMGLCLWISKALNQAWLREWGLGISMFVGLAVAYFAHYNGLNG</sequence>
<feature type="transmembrane region" description="Helical" evidence="1">
    <location>
        <begin position="176"/>
        <end position="196"/>
    </location>
</feature>
<feature type="transmembrane region" description="Helical" evidence="1">
    <location>
        <begin position="202"/>
        <end position="222"/>
    </location>
</feature>
<feature type="transmembrane region" description="Helical" evidence="1">
    <location>
        <begin position="30"/>
        <end position="50"/>
    </location>
</feature>
<keyword evidence="1" id="KW-1133">Transmembrane helix</keyword>
<keyword evidence="1" id="KW-0812">Transmembrane</keyword>
<dbReference type="OrthoDB" id="86868at2"/>
<dbReference type="Pfam" id="PF16481">
    <property type="entry name" value="DUF5058"/>
    <property type="match status" value="1"/>
</dbReference>
<evidence type="ECO:0008006" key="4">
    <source>
        <dbReference type="Google" id="ProtNLM"/>
    </source>
</evidence>
<reference evidence="2 3" key="1">
    <citation type="submission" date="2010-04" db="EMBL/GenBank/DDBJ databases">
        <authorList>
            <person name="Qin X."/>
            <person name="Bachman B."/>
            <person name="Battles P."/>
            <person name="Bell A."/>
            <person name="Bess C."/>
            <person name="Bickham C."/>
            <person name="Chaboub L."/>
            <person name="Chen D."/>
            <person name="Coyle M."/>
            <person name="Deiros D.R."/>
            <person name="Dinh H."/>
            <person name="Forbes L."/>
            <person name="Fowler G."/>
            <person name="Francisco L."/>
            <person name="Fu Q."/>
            <person name="Gubbala S."/>
            <person name="Hale W."/>
            <person name="Han Y."/>
            <person name="Hemphill L."/>
            <person name="Highlander S.K."/>
            <person name="Hirani K."/>
            <person name="Hogues M."/>
            <person name="Jackson L."/>
            <person name="Jakkamsetti A."/>
            <person name="Javaid M."/>
            <person name="Jiang H."/>
            <person name="Korchina V."/>
            <person name="Kovar C."/>
            <person name="Lara F."/>
            <person name="Lee S."/>
            <person name="Mata R."/>
            <person name="Mathew T."/>
            <person name="Moen C."/>
            <person name="Morales K."/>
            <person name="Munidasa M."/>
            <person name="Nazareth L."/>
            <person name="Ngo R."/>
            <person name="Nguyen L."/>
            <person name="Okwuonu G."/>
            <person name="Ongeri F."/>
            <person name="Patil S."/>
            <person name="Petrosino J."/>
            <person name="Pham C."/>
            <person name="Pham P."/>
            <person name="Pu L.-L."/>
            <person name="Puazo M."/>
            <person name="Raj R."/>
            <person name="Reid J."/>
            <person name="Rouhana J."/>
            <person name="Saada N."/>
            <person name="Shang Y."/>
            <person name="Simmons D."/>
            <person name="Thornton R."/>
            <person name="Warren J."/>
            <person name="Weissenberger G."/>
            <person name="Zhang J."/>
            <person name="Zhang L."/>
            <person name="Zhou C."/>
            <person name="Zhu D."/>
            <person name="Muzny D."/>
            <person name="Worley K."/>
            <person name="Gibbs R."/>
        </authorList>
    </citation>
    <scope>NUCLEOTIDE SEQUENCE [LARGE SCALE GENOMIC DNA]</scope>
    <source>
        <strain evidence="2 3">ATCC 49030</strain>
    </source>
</reference>
<feature type="transmembrane region" description="Helical" evidence="1">
    <location>
        <begin position="71"/>
        <end position="96"/>
    </location>
</feature>
<dbReference type="STRING" id="585530.HMPREF0183_2234"/>
<proteinExistence type="predicted"/>
<evidence type="ECO:0000256" key="1">
    <source>
        <dbReference type="SAM" id="Phobius"/>
    </source>
</evidence>
<dbReference type="RefSeq" id="WP_005886058.1">
    <property type="nucleotide sequence ID" value="NZ_ADNU01000074.1"/>
</dbReference>
<comment type="caution">
    <text evidence="2">The sequence shown here is derived from an EMBL/GenBank/DDBJ whole genome shotgun (WGS) entry which is preliminary data.</text>
</comment>
<feature type="transmembrane region" description="Helical" evidence="1">
    <location>
        <begin position="234"/>
        <end position="252"/>
    </location>
</feature>
<evidence type="ECO:0000313" key="3">
    <source>
        <dbReference type="Proteomes" id="UP000005714"/>
    </source>
</evidence>
<name>D4YQM4_9MICO</name>
<organism evidence="2 3">
    <name type="scientific">Brevibacterium mcbrellneri ATCC 49030</name>
    <dbReference type="NCBI Taxonomy" id="585530"/>
    <lineage>
        <taxon>Bacteria</taxon>
        <taxon>Bacillati</taxon>
        <taxon>Actinomycetota</taxon>
        <taxon>Actinomycetes</taxon>
        <taxon>Micrococcales</taxon>
        <taxon>Brevibacteriaceae</taxon>
        <taxon>Brevibacterium</taxon>
    </lineage>
</organism>
<keyword evidence="3" id="KW-1185">Reference proteome</keyword>
<dbReference type="AlphaFoldDB" id="D4YQM4"/>
<dbReference type="eggNOG" id="ENOG502ZA1I">
    <property type="taxonomic scope" value="Bacteria"/>
</dbReference>
<keyword evidence="1" id="KW-0472">Membrane</keyword>